<evidence type="ECO:0000313" key="3">
    <source>
        <dbReference type="Proteomes" id="UP001500689"/>
    </source>
</evidence>
<evidence type="ECO:0000256" key="1">
    <source>
        <dbReference type="SAM" id="MobiDB-lite"/>
    </source>
</evidence>
<evidence type="ECO:0008006" key="4">
    <source>
        <dbReference type="Google" id="ProtNLM"/>
    </source>
</evidence>
<organism evidence="2 3">
    <name type="scientific">Amycolatopsis ultiminotia</name>
    <dbReference type="NCBI Taxonomy" id="543629"/>
    <lineage>
        <taxon>Bacteria</taxon>
        <taxon>Bacillati</taxon>
        <taxon>Actinomycetota</taxon>
        <taxon>Actinomycetes</taxon>
        <taxon>Pseudonocardiales</taxon>
        <taxon>Pseudonocardiaceae</taxon>
        <taxon>Amycolatopsis</taxon>
    </lineage>
</organism>
<keyword evidence="3" id="KW-1185">Reference proteome</keyword>
<protein>
    <recommendedName>
        <fullName evidence="4">Ankyrin repeat domain-containing protein</fullName>
    </recommendedName>
</protein>
<accession>A0ABP6XA97</accession>
<reference evidence="3" key="1">
    <citation type="journal article" date="2019" name="Int. J. Syst. Evol. Microbiol.">
        <title>The Global Catalogue of Microorganisms (GCM) 10K type strain sequencing project: providing services to taxonomists for standard genome sequencing and annotation.</title>
        <authorList>
            <consortium name="The Broad Institute Genomics Platform"/>
            <consortium name="The Broad Institute Genome Sequencing Center for Infectious Disease"/>
            <person name="Wu L."/>
            <person name="Ma J."/>
        </authorList>
    </citation>
    <scope>NUCLEOTIDE SEQUENCE [LARGE SCALE GENOMIC DNA]</scope>
    <source>
        <strain evidence="3">JCM 16898</strain>
    </source>
</reference>
<dbReference type="EMBL" id="BAAAZN010000012">
    <property type="protein sequence ID" value="GAA3563745.1"/>
    <property type="molecule type" value="Genomic_DNA"/>
</dbReference>
<dbReference type="Proteomes" id="UP001500689">
    <property type="component" value="Unassembled WGS sequence"/>
</dbReference>
<sequence length="158" mass="16563">MKASDGDAPVDRFLRPGCLSYPEFNRAGEAELLRTADPGPASATVHTLAACGRANDLAALVAASPAAVSTDGGPHRWPPLLYLCCSRLRQEDDLGSLTVLRTGADPNAGFLWQGLPQPGGDGRRTPALRRRARIHRARPAAAGVRCGSGHAGIPPDPR</sequence>
<name>A0ABP6XA97_9PSEU</name>
<gene>
    <name evidence="2" type="ORF">GCM10022222_54470</name>
</gene>
<feature type="region of interest" description="Disordered" evidence="1">
    <location>
        <begin position="136"/>
        <end position="158"/>
    </location>
</feature>
<proteinExistence type="predicted"/>
<evidence type="ECO:0000313" key="2">
    <source>
        <dbReference type="EMBL" id="GAA3563745.1"/>
    </source>
</evidence>
<comment type="caution">
    <text evidence="2">The sequence shown here is derived from an EMBL/GenBank/DDBJ whole genome shotgun (WGS) entry which is preliminary data.</text>
</comment>